<evidence type="ECO:0000256" key="13">
    <source>
        <dbReference type="ARBA" id="ARBA00039806"/>
    </source>
</evidence>
<comment type="similarity">
    <text evidence="12 14">Belongs to the cytochrome b5 family.</text>
</comment>
<organism evidence="17 18">
    <name type="scientific">Elysia marginata</name>
    <dbReference type="NCBI Taxonomy" id="1093978"/>
    <lineage>
        <taxon>Eukaryota</taxon>
        <taxon>Metazoa</taxon>
        <taxon>Spiralia</taxon>
        <taxon>Lophotrochozoa</taxon>
        <taxon>Mollusca</taxon>
        <taxon>Gastropoda</taxon>
        <taxon>Heterobranchia</taxon>
        <taxon>Euthyneura</taxon>
        <taxon>Panpulmonata</taxon>
        <taxon>Sacoglossa</taxon>
        <taxon>Placobranchoidea</taxon>
        <taxon>Plakobranchidae</taxon>
        <taxon>Elysia</taxon>
    </lineage>
</organism>
<dbReference type="InterPro" id="IPR001199">
    <property type="entry name" value="Cyt_B5-like_heme/steroid-bd"/>
</dbReference>
<dbReference type="Gene3D" id="3.10.120.10">
    <property type="entry name" value="Cytochrome b5-like heme/steroid binding domain"/>
    <property type="match status" value="1"/>
</dbReference>
<evidence type="ECO:0000256" key="9">
    <source>
        <dbReference type="ARBA" id="ARBA00023004"/>
    </source>
</evidence>
<dbReference type="InterPro" id="IPR036400">
    <property type="entry name" value="Cyt_B5-like_heme/steroid_sf"/>
</dbReference>
<dbReference type="EMBL" id="BMAT01000636">
    <property type="protein sequence ID" value="GFR69870.1"/>
    <property type="molecule type" value="Genomic_DNA"/>
</dbReference>
<dbReference type="PRINTS" id="PR00363">
    <property type="entry name" value="CYTOCHROMEB5"/>
</dbReference>
<name>A0AAV4FA76_9GAST</name>
<dbReference type="PROSITE" id="PS50255">
    <property type="entry name" value="CYTOCHROME_B5_2"/>
    <property type="match status" value="1"/>
</dbReference>
<evidence type="ECO:0000259" key="16">
    <source>
        <dbReference type="PROSITE" id="PS50255"/>
    </source>
</evidence>
<evidence type="ECO:0000256" key="14">
    <source>
        <dbReference type="RuleBase" id="RU362121"/>
    </source>
</evidence>
<dbReference type="GO" id="GO:0020037">
    <property type="term" value="F:heme binding"/>
    <property type="evidence" value="ECO:0007669"/>
    <property type="project" value="UniProtKB-UniRule"/>
</dbReference>
<keyword evidence="10" id="KW-0472">Membrane</keyword>
<dbReference type="AlphaFoldDB" id="A0AAV4FA76"/>
<feature type="domain" description="Cytochrome b5 heme-binding" evidence="16">
    <location>
        <begin position="119"/>
        <end position="195"/>
    </location>
</feature>
<sequence length="206" mass="22599">MSSAVKKGICWALATLQVTPDDIGCETVLPDDQAKKTIDLPLGVKHNQKQNHHHHPHPHALQQKNTASKGDTSSSSTSSSATASSNSLNAGHGAASLIKDAVHSVVDTLFGSEDRENVQPRYSRYDVADHCTMDSCWIVINNRVYDVTRFLRMHPGGEDIILEYGGHDATTAFIDKGHSVDAFDMLSEYCIGEVTEEDRFPEKNHT</sequence>
<dbReference type="PANTHER" id="PTHR19359">
    <property type="entry name" value="CYTOCHROME B5"/>
    <property type="match status" value="1"/>
</dbReference>
<dbReference type="FunFam" id="3.10.120.10:FF:000002">
    <property type="entry name" value="Cytochrome b5 type B"/>
    <property type="match status" value="1"/>
</dbReference>
<comment type="caution">
    <text evidence="17">The sequence shown here is derived from an EMBL/GenBank/DDBJ whole genome shotgun (WGS) entry which is preliminary data.</text>
</comment>
<dbReference type="GO" id="GO:0046872">
    <property type="term" value="F:metal ion binding"/>
    <property type="evidence" value="ECO:0007669"/>
    <property type="project" value="UniProtKB-UniRule"/>
</dbReference>
<feature type="compositionally biased region" description="Basic residues" evidence="15">
    <location>
        <begin position="47"/>
        <end position="58"/>
    </location>
</feature>
<dbReference type="InterPro" id="IPR050668">
    <property type="entry name" value="Cytochrome_b5"/>
</dbReference>
<dbReference type="GO" id="GO:0005789">
    <property type="term" value="C:endoplasmic reticulum membrane"/>
    <property type="evidence" value="ECO:0007669"/>
    <property type="project" value="UniProtKB-SubCell"/>
</dbReference>
<evidence type="ECO:0000256" key="5">
    <source>
        <dbReference type="ARBA" id="ARBA00022723"/>
    </source>
</evidence>
<evidence type="ECO:0000256" key="12">
    <source>
        <dbReference type="ARBA" id="ARBA00038168"/>
    </source>
</evidence>
<evidence type="ECO:0000256" key="11">
    <source>
        <dbReference type="ARBA" id="ARBA00037877"/>
    </source>
</evidence>
<keyword evidence="3 14" id="KW-0349">Heme</keyword>
<evidence type="ECO:0000256" key="3">
    <source>
        <dbReference type="ARBA" id="ARBA00022617"/>
    </source>
</evidence>
<dbReference type="Proteomes" id="UP000762676">
    <property type="component" value="Unassembled WGS sequence"/>
</dbReference>
<protein>
    <recommendedName>
        <fullName evidence="13">Cytochrome b5</fullName>
    </recommendedName>
</protein>
<keyword evidence="2" id="KW-0813">Transport</keyword>
<keyword evidence="5 14" id="KW-0479">Metal-binding</keyword>
<dbReference type="SMART" id="SM01117">
    <property type="entry name" value="Cyt-b5"/>
    <property type="match status" value="1"/>
</dbReference>
<feature type="region of interest" description="Disordered" evidence="15">
    <location>
        <begin position="47"/>
        <end position="88"/>
    </location>
</feature>
<comment type="subcellular location">
    <subcellularLocation>
        <location evidence="1">Endoplasmic reticulum membrane</location>
        <topology evidence="1">Single-pass membrane protein</topology>
        <orientation evidence="1">Cytoplasmic side</orientation>
    </subcellularLocation>
    <subcellularLocation>
        <location evidence="11">Microsome membrane</location>
        <topology evidence="11">Single-pass membrane protein</topology>
        <orientation evidence="11">Cytoplasmic side</orientation>
    </subcellularLocation>
</comment>
<gene>
    <name evidence="17" type="ORF">ElyMa_000311500</name>
</gene>
<evidence type="ECO:0000256" key="7">
    <source>
        <dbReference type="ARBA" id="ARBA00022848"/>
    </source>
</evidence>
<keyword evidence="8" id="KW-0249">Electron transport</keyword>
<keyword evidence="9 14" id="KW-0408">Iron</keyword>
<evidence type="ECO:0000256" key="6">
    <source>
        <dbReference type="ARBA" id="ARBA00022824"/>
    </source>
</evidence>
<evidence type="ECO:0000256" key="15">
    <source>
        <dbReference type="SAM" id="MobiDB-lite"/>
    </source>
</evidence>
<keyword evidence="18" id="KW-1185">Reference proteome</keyword>
<reference evidence="17 18" key="1">
    <citation type="journal article" date="2021" name="Elife">
        <title>Chloroplast acquisition without the gene transfer in kleptoplastic sea slugs, Plakobranchus ocellatus.</title>
        <authorList>
            <person name="Maeda T."/>
            <person name="Takahashi S."/>
            <person name="Yoshida T."/>
            <person name="Shimamura S."/>
            <person name="Takaki Y."/>
            <person name="Nagai Y."/>
            <person name="Toyoda A."/>
            <person name="Suzuki Y."/>
            <person name="Arimoto A."/>
            <person name="Ishii H."/>
            <person name="Satoh N."/>
            <person name="Nishiyama T."/>
            <person name="Hasebe M."/>
            <person name="Maruyama T."/>
            <person name="Minagawa J."/>
            <person name="Obokata J."/>
            <person name="Shigenobu S."/>
        </authorList>
    </citation>
    <scope>NUCLEOTIDE SEQUENCE [LARGE SCALE GENOMIC DNA]</scope>
</reference>
<keyword evidence="7" id="KW-0492">Microsome</keyword>
<evidence type="ECO:0000256" key="2">
    <source>
        <dbReference type="ARBA" id="ARBA00022448"/>
    </source>
</evidence>
<keyword evidence="6" id="KW-0256">Endoplasmic reticulum</keyword>
<feature type="compositionally biased region" description="Low complexity" evidence="15">
    <location>
        <begin position="65"/>
        <end position="88"/>
    </location>
</feature>
<dbReference type="PANTHER" id="PTHR19359:SF150">
    <property type="entry name" value="CYTOCHROME B5"/>
    <property type="match status" value="1"/>
</dbReference>
<dbReference type="SUPFAM" id="SSF55856">
    <property type="entry name" value="Cytochrome b5-like heme/steroid binding domain"/>
    <property type="match status" value="1"/>
</dbReference>
<accession>A0AAV4FA76</accession>
<dbReference type="Pfam" id="PF00173">
    <property type="entry name" value="Cyt-b5"/>
    <property type="match status" value="1"/>
</dbReference>
<proteinExistence type="inferred from homology"/>
<dbReference type="PROSITE" id="PS00191">
    <property type="entry name" value="CYTOCHROME_B5_1"/>
    <property type="match status" value="1"/>
</dbReference>
<evidence type="ECO:0000256" key="4">
    <source>
        <dbReference type="ARBA" id="ARBA00022692"/>
    </source>
</evidence>
<evidence type="ECO:0000256" key="8">
    <source>
        <dbReference type="ARBA" id="ARBA00022982"/>
    </source>
</evidence>
<evidence type="ECO:0000313" key="18">
    <source>
        <dbReference type="Proteomes" id="UP000762676"/>
    </source>
</evidence>
<dbReference type="InterPro" id="IPR018506">
    <property type="entry name" value="Cyt_B5_heme-BS"/>
</dbReference>
<keyword evidence="4" id="KW-0812">Transmembrane</keyword>
<evidence type="ECO:0000256" key="1">
    <source>
        <dbReference type="ARBA" id="ARBA00004131"/>
    </source>
</evidence>
<evidence type="ECO:0000256" key="10">
    <source>
        <dbReference type="ARBA" id="ARBA00023136"/>
    </source>
</evidence>
<evidence type="ECO:0000313" key="17">
    <source>
        <dbReference type="EMBL" id="GFR69870.1"/>
    </source>
</evidence>